<feature type="region of interest" description="Disordered" evidence="1">
    <location>
        <begin position="1"/>
        <end position="43"/>
    </location>
</feature>
<protein>
    <submittedName>
        <fullName evidence="2">Uncharacterized protein</fullName>
    </submittedName>
</protein>
<evidence type="ECO:0000313" key="2">
    <source>
        <dbReference type="EMBL" id="CAK6440108.1"/>
    </source>
</evidence>
<name>A0ABN9ZR77_PIPNA</name>
<dbReference type="Proteomes" id="UP001314169">
    <property type="component" value="Chromosome 19"/>
</dbReference>
<proteinExistence type="predicted"/>
<gene>
    <name evidence="2" type="ORF">MPIPNATIZW_LOCUS8414</name>
</gene>
<dbReference type="EMBL" id="OY882876">
    <property type="protein sequence ID" value="CAK6440108.1"/>
    <property type="molecule type" value="Genomic_DNA"/>
</dbReference>
<keyword evidence="3" id="KW-1185">Reference proteome</keyword>
<reference evidence="2" key="1">
    <citation type="submission" date="2023-12" db="EMBL/GenBank/DDBJ databases">
        <authorList>
            <person name="Brown T."/>
        </authorList>
    </citation>
    <scope>NUCLEOTIDE SEQUENCE</scope>
</reference>
<sequence length="104" mass="10940">MCLAAPIGGELSPLGRSEAGGKPTDHPSGPEEEEGRSCAPRRLASGHEPLSWVESGCHWDGVGPGSPRGWGCGGLWVYSVEHWALPSQGGRKKGLVPLFAGQRR</sequence>
<accession>A0ABN9ZR77</accession>
<organism evidence="2 3">
    <name type="scientific">Pipistrellus nathusii</name>
    <name type="common">Nathusius' pipistrelle</name>
    <dbReference type="NCBI Taxonomy" id="59473"/>
    <lineage>
        <taxon>Eukaryota</taxon>
        <taxon>Metazoa</taxon>
        <taxon>Chordata</taxon>
        <taxon>Craniata</taxon>
        <taxon>Vertebrata</taxon>
        <taxon>Euteleostomi</taxon>
        <taxon>Mammalia</taxon>
        <taxon>Eutheria</taxon>
        <taxon>Laurasiatheria</taxon>
        <taxon>Chiroptera</taxon>
        <taxon>Yangochiroptera</taxon>
        <taxon>Vespertilionidae</taxon>
        <taxon>Pipistrellus</taxon>
    </lineage>
</organism>
<evidence type="ECO:0000313" key="3">
    <source>
        <dbReference type="Proteomes" id="UP001314169"/>
    </source>
</evidence>
<evidence type="ECO:0000256" key="1">
    <source>
        <dbReference type="SAM" id="MobiDB-lite"/>
    </source>
</evidence>